<feature type="domain" description="Carrier" evidence="5">
    <location>
        <begin position="977"/>
        <end position="1052"/>
    </location>
</feature>
<dbReference type="InterPro" id="IPR045851">
    <property type="entry name" value="AMP-bd_C_sf"/>
</dbReference>
<dbReference type="InterPro" id="IPR025110">
    <property type="entry name" value="AMP-bd_C"/>
</dbReference>
<gene>
    <name evidence="6" type="primary">dhbF_8</name>
    <name evidence="6" type="ORF">D7316_04965</name>
</gene>
<dbReference type="InterPro" id="IPR020845">
    <property type="entry name" value="AMP-binding_CS"/>
</dbReference>
<dbReference type="FunFam" id="2.30.38.10:FF:000001">
    <property type="entry name" value="Non-ribosomal peptide synthetase PvdI"/>
    <property type="match status" value="1"/>
</dbReference>
<dbReference type="Proteomes" id="UP000271469">
    <property type="component" value="Chromosome"/>
</dbReference>
<dbReference type="NCBIfam" id="TIGR01733">
    <property type="entry name" value="AA-adenyl-dom"/>
    <property type="match status" value="2"/>
</dbReference>
<evidence type="ECO:0000259" key="5">
    <source>
        <dbReference type="PROSITE" id="PS50075"/>
    </source>
</evidence>
<dbReference type="FunFam" id="3.40.50.12780:FF:000012">
    <property type="entry name" value="Non-ribosomal peptide synthetase"/>
    <property type="match status" value="1"/>
</dbReference>
<dbReference type="SUPFAM" id="SSF56801">
    <property type="entry name" value="Acetyl-CoA synthetase-like"/>
    <property type="match status" value="2"/>
</dbReference>
<dbReference type="SUPFAM" id="SSF52777">
    <property type="entry name" value="CoA-dependent acyltransferases"/>
    <property type="match status" value="6"/>
</dbReference>
<dbReference type="InterPro" id="IPR010071">
    <property type="entry name" value="AA_adenyl_dom"/>
</dbReference>
<dbReference type="InterPro" id="IPR023213">
    <property type="entry name" value="CAT-like_dom_sf"/>
</dbReference>
<keyword evidence="7" id="KW-1185">Reference proteome</keyword>
<dbReference type="UniPathway" id="UPA00011"/>
<dbReference type="GO" id="GO:0008610">
    <property type="term" value="P:lipid biosynthetic process"/>
    <property type="evidence" value="ECO:0007669"/>
    <property type="project" value="UniProtKB-ARBA"/>
</dbReference>
<dbReference type="PROSITE" id="PS00455">
    <property type="entry name" value="AMP_BINDING"/>
    <property type="match status" value="2"/>
</dbReference>
<dbReference type="RefSeq" id="WP_124710566.1">
    <property type="nucleotide sequence ID" value="NZ_CP033972.1"/>
</dbReference>
<dbReference type="PANTHER" id="PTHR45527">
    <property type="entry name" value="NONRIBOSOMAL PEPTIDE SYNTHETASE"/>
    <property type="match status" value="1"/>
</dbReference>
<dbReference type="InterPro" id="IPR036736">
    <property type="entry name" value="ACP-like_sf"/>
</dbReference>
<evidence type="ECO:0000313" key="7">
    <source>
        <dbReference type="Proteomes" id="UP000271469"/>
    </source>
</evidence>
<dbReference type="CDD" id="cd19540">
    <property type="entry name" value="LCL_NRPS-like"/>
    <property type="match status" value="2"/>
</dbReference>
<evidence type="ECO:0000313" key="6">
    <source>
        <dbReference type="EMBL" id="AZG48348.1"/>
    </source>
</evidence>
<dbReference type="GO" id="GO:0009239">
    <property type="term" value="P:enterobactin biosynthetic process"/>
    <property type="evidence" value="ECO:0007669"/>
    <property type="project" value="TreeGrafter"/>
</dbReference>
<dbReference type="InterPro" id="IPR006162">
    <property type="entry name" value="Ppantetheine_attach_site"/>
</dbReference>
<dbReference type="GO" id="GO:0072330">
    <property type="term" value="P:monocarboxylic acid biosynthetic process"/>
    <property type="evidence" value="ECO:0007669"/>
    <property type="project" value="UniProtKB-ARBA"/>
</dbReference>
<dbReference type="Gene3D" id="3.30.559.30">
    <property type="entry name" value="Nonribosomal peptide synthetase, condensation domain"/>
    <property type="match status" value="3"/>
</dbReference>
<keyword evidence="2" id="KW-0596">Phosphopantetheine</keyword>
<reference evidence="6 7" key="1">
    <citation type="submission" date="2018-11" db="EMBL/GenBank/DDBJ databases">
        <title>Gordonia insulae sp. nov., isolated from an island soil.</title>
        <authorList>
            <person name="Kim Y.S."/>
            <person name="Kim S.B."/>
        </authorList>
    </citation>
    <scope>NUCLEOTIDE SEQUENCE [LARGE SCALE GENOMIC DNA]</scope>
    <source>
        <strain evidence="6 7">MMS17-SY073</strain>
    </source>
</reference>
<protein>
    <submittedName>
        <fullName evidence="6">Dimodular nonribosomal peptide synthase</fullName>
    </submittedName>
</protein>
<dbReference type="GO" id="GO:0047527">
    <property type="term" value="F:2,3-dihydroxybenzoate-serine ligase activity"/>
    <property type="evidence" value="ECO:0007669"/>
    <property type="project" value="TreeGrafter"/>
</dbReference>
<evidence type="ECO:0000256" key="2">
    <source>
        <dbReference type="ARBA" id="ARBA00022450"/>
    </source>
</evidence>
<dbReference type="InterPro" id="IPR000873">
    <property type="entry name" value="AMP-dep_synth/lig_dom"/>
</dbReference>
<dbReference type="OrthoDB" id="2472181at2"/>
<dbReference type="GO" id="GO:0031177">
    <property type="term" value="F:phosphopantetheine binding"/>
    <property type="evidence" value="ECO:0007669"/>
    <property type="project" value="InterPro"/>
</dbReference>
<dbReference type="GO" id="GO:0009366">
    <property type="term" value="C:enterobactin synthetase complex"/>
    <property type="evidence" value="ECO:0007669"/>
    <property type="project" value="TreeGrafter"/>
</dbReference>
<dbReference type="Pfam" id="PF13193">
    <property type="entry name" value="AMP-binding_C"/>
    <property type="match status" value="2"/>
</dbReference>
<dbReference type="SMART" id="SM00823">
    <property type="entry name" value="PKS_PP"/>
    <property type="match status" value="2"/>
</dbReference>
<dbReference type="EMBL" id="CP033972">
    <property type="protein sequence ID" value="AZG48348.1"/>
    <property type="molecule type" value="Genomic_DNA"/>
</dbReference>
<organism evidence="6 7">
    <name type="scientific">Gordonia insulae</name>
    <dbReference type="NCBI Taxonomy" id="2420509"/>
    <lineage>
        <taxon>Bacteria</taxon>
        <taxon>Bacillati</taxon>
        <taxon>Actinomycetota</taxon>
        <taxon>Actinomycetes</taxon>
        <taxon>Mycobacteriales</taxon>
        <taxon>Gordoniaceae</taxon>
        <taxon>Gordonia</taxon>
    </lineage>
</organism>
<dbReference type="PROSITE" id="PS50075">
    <property type="entry name" value="CARRIER"/>
    <property type="match status" value="2"/>
</dbReference>
<dbReference type="Pfam" id="PF00668">
    <property type="entry name" value="Condensation"/>
    <property type="match status" value="3"/>
</dbReference>
<name>A0A3G8JU08_9ACTN</name>
<dbReference type="GO" id="GO:0005829">
    <property type="term" value="C:cytosol"/>
    <property type="evidence" value="ECO:0007669"/>
    <property type="project" value="TreeGrafter"/>
</dbReference>
<dbReference type="Gene3D" id="1.10.1200.10">
    <property type="entry name" value="ACP-like"/>
    <property type="match status" value="2"/>
</dbReference>
<dbReference type="SUPFAM" id="SSF47336">
    <property type="entry name" value="ACP-like"/>
    <property type="match status" value="2"/>
</dbReference>
<dbReference type="Gene3D" id="3.30.559.10">
    <property type="entry name" value="Chloramphenicol acetyltransferase-like domain"/>
    <property type="match status" value="3"/>
</dbReference>
<accession>A0A3G8JU08</accession>
<comment type="cofactor">
    <cofactor evidence="1">
        <name>pantetheine 4'-phosphate</name>
        <dbReference type="ChEBI" id="CHEBI:47942"/>
    </cofactor>
</comment>
<dbReference type="InterPro" id="IPR001242">
    <property type="entry name" value="Condensation_dom"/>
</dbReference>
<dbReference type="PROSITE" id="PS00012">
    <property type="entry name" value="PHOSPHOPANTETHEINE"/>
    <property type="match status" value="2"/>
</dbReference>
<dbReference type="Pfam" id="PF00550">
    <property type="entry name" value="PP-binding"/>
    <property type="match status" value="2"/>
</dbReference>
<dbReference type="InterPro" id="IPR042099">
    <property type="entry name" value="ANL_N_sf"/>
</dbReference>
<feature type="domain" description="Carrier" evidence="5">
    <location>
        <begin position="2064"/>
        <end position="2139"/>
    </location>
</feature>
<dbReference type="Gene3D" id="3.40.50.12780">
    <property type="entry name" value="N-terminal domain of ligase-like"/>
    <property type="match status" value="2"/>
</dbReference>
<dbReference type="FunFam" id="1.10.1200.10:FF:000016">
    <property type="entry name" value="Non-ribosomal peptide synthase"/>
    <property type="match status" value="1"/>
</dbReference>
<sequence>MDPTESADRRAVDDVGYRQLSLTAAQRGMWFAENLSPDYSVIVAQYLDIRDDDRPLDIELFARVVGEVAWQLESTFTRIIEVDGVPMQVVDPEVDFRLEVLDFRDDPDPIARAHRWMHDDHQRTIDLADDRLAITRLIRVADDRAFWYLRAHHIAIDGYAALTSVHEVLDRYNAIIRGQEPVDRPRADLAELVADDAAYTAGTRRETDRSHWAARVADLPERVSLAVTSAIAPLHPVNVVAGRALDGDVQRALEDHAAKTSSSPAVVLTAAFSAYLSRMTGTDDVVLSLPVTGRATARIKRASGMVSNMLPIVARDVRGLRLLDLVEQLKMELTGALRHQRYRFEDIRIDAGMGQSNAASFGPIINMMFFDKPIELVGAHVDYQILSSGILEDLRVNLYQAGPGERLVVDLHGNPGLYAQSELDGHLQRFLTFLERLLADPHATIIDIDLLLDDERDEVHALGRGPRARVPADDDGVLDAFEQQVTRSPDAVAIDFDGRTWTYAQFDALRLRLAREIADSGVVPGERVVVSLPRGVAQVCAVYAVLTVGGTYVPVDPEQPARRRALIAETVGAQVVVDAAYLRFVGFDENRTDIAGPANTVWSPPRGCGGDASAYVIFTSGSTGAPKGVEVGHRAVINRLSWMQDDHPIRADDAILYKTPITFDVSVWELFWPLGVGARMVIARPDGHRDPEYLAGLISERGVSVLHFVPSMLDAYADIIAHRSRADAPIFGPSVRTVFTSGETLSRALADKVAAAGPVELVNLYGPTEAAVDVTGHRVARRGGPVPIGRPVANTDIRVLDSRLRPVPVGVAGELYICGAQLARGYVGRPELTADRFVADPAGLGARMYRTGDLVRWNASGELEYLGRTDFQVKIRGQRVELGEIEAVLLEAPGVDAAVVVARADDGAPPMLVAYLRSDSAEVSATETIAFCRRRLPSHMVPSAVLVLDDFPVNASGKLDRAALPAPALAADVAYEAPTSPVEVALAELIVDLVGVERVGLRDNIFAIGGDSLTAARLVSRARTEHGISVQLTDVFDNPTVGDLARRADGGLDAALPVLVPVGDRGPRVPLSHAQVRLWFINRMDPAASTYNMPGAIRLGADADIAALRLAVRDVLERHESLRTRYPSVDGEPVQQILSIDDVAHVADVDVRRIDTVAHVADVDVRRIDSADTVAHVADVDVRRIDSPVADAVAEEVDRGFDLVDEIGFRWALLADDDGFVAVVVLHHISADGFSLPPLIRDLRQAYDARRAGRAPGFEPLPIQYADFALWQHRVLGDAESPTATRTRELEFWRSELAGMPELLALPTDRPRPEMASGRGGYVDLVVDADLVTGIRALARSASVTPFAVVHAALAAVLARLADTDEVAIGTAVAGREDELTADLVGMFVNTVVLRTPVPTAATVTDLLSTAHTGRAHAMSNAHIPFERVVDAVAPQRSFAHTPLFQVALTMQTDRSGDVAQWTDSSGPLDARVPAAKYDLAFALTEHAAGQAGATRYDVEISYATDLFDESTVAGIGDHLITMLRGMTADPHGHVAHIDLLPPDQVAALTEAPHDTVEPRTLRELLAAGAAAADPASPALVGDETEMTWSVFDARTDQLARELVSRGARPGTSVAISISRSVYSVFAAVAVAKTGAAFVAIDPRHPEVRRREMLEDAEPVLGLTVLGVADEVPDGVEWLVIDDEPVELQVAGHRGTALRDDELLARPSADDTAYLIYTSGSTGRPKATAVTHRGLANLVANQRRLLGVGPDSSVLHVASPSFDASMFELTMALCTGGRLVVSPADVFGGAELGSIIATGGVTHAVMTPSALSTLEPQAVPGLSTVVSVGEPCPPELMRRWVGAGRRFLNLYGPTEATIWATATGPMRADDVVTIGTPVPGVGALVLDRGLRPVPAGVPGELYLTGTQLARGYHGRTDLTAGRFVADPFTSGARMYRTGDRVVRTSSGALIYYGRSDFQIKIRGQRIEPGEVDAALMDHPGVGNALSLGVSGPAGETTLVSYVTIVDEISPTPQDLLDHAASRLPAHLVPHTVVIVDAFELSPVGKIDRAALPPVDISVSDEFVAPRSEMEAVVADIFAHVLGVPRVGVHHSFFDLGGNSLSATKVASRLAEILDSRVPVRDLFEKPTAAGFAAHLTASMTGRSAPPLTARTRAAVVPVSGVQRGMWLLNRADPESANYNVALALRLSGDLDVEALRAATIDVIRRHESLRTTYPMMNSVPKQMIVPADVFADDLDLRVVDVAGDVADEIARVTGAGFDIVSRAPVRMSVLRNGPEDHVLVFVVHHISADGASMAPLARDLMTAYAARLVGAAPAWEPLDIQYADFTLWQSDRLAAVGDGGVTEGDRQLQYWTERLAGAPDQIELPTDRPRPRTPSFDGDVVEFEIPADLVTALGSLARASNTTLFMVTHAAFAVLLGRITGKDDLVIGTPYAGRGDVALEAVVGMFVNTLALRTRVSVDESFSGLLDRVRNDDLVDMAHGDVAFDDIAARVLETTPTSYNPLFQVMFAFQNIEFPTLELDGLRITPESDSLTAAKVDLQLTVFPRDPAGRTSDGAMKVQLLYATDLFDAATIERLAQWYLRVLDAVTADPVCIVGDIVLDLADPDVVDADDIASIADPSPASWRELVSGASATDPEAAAVERDGYLLTFGELESMTVTMATVLPDDDPNAALTMALMSLVPDLAAAGPDALHSVIGELRSRAAAVTGAGSEASGPNVTGAGSEASGPNVTGAGSEASGPNVTGAGSEASGPDQDQNVYRLPAAGDALSAAEGVDRA</sequence>
<evidence type="ECO:0000256" key="3">
    <source>
        <dbReference type="ARBA" id="ARBA00022553"/>
    </source>
</evidence>
<keyword evidence="3" id="KW-0597">Phosphoprotein</keyword>
<feature type="region of interest" description="Disordered" evidence="4">
    <location>
        <begin position="2706"/>
        <end position="2776"/>
    </location>
</feature>
<dbReference type="KEGG" id="gom:D7316_04965"/>
<dbReference type="InterPro" id="IPR020806">
    <property type="entry name" value="PKS_PP-bd"/>
</dbReference>
<evidence type="ECO:0000256" key="1">
    <source>
        <dbReference type="ARBA" id="ARBA00001957"/>
    </source>
</evidence>
<dbReference type="Gene3D" id="3.30.300.30">
    <property type="match status" value="2"/>
</dbReference>
<dbReference type="GO" id="GO:0043041">
    <property type="term" value="P:amino acid activation for nonribosomal peptide biosynthetic process"/>
    <property type="evidence" value="ECO:0007669"/>
    <property type="project" value="TreeGrafter"/>
</dbReference>
<dbReference type="PANTHER" id="PTHR45527:SF1">
    <property type="entry name" value="FATTY ACID SYNTHASE"/>
    <property type="match status" value="1"/>
</dbReference>
<dbReference type="Pfam" id="PF00501">
    <property type="entry name" value="AMP-binding"/>
    <property type="match status" value="2"/>
</dbReference>
<proteinExistence type="predicted"/>
<evidence type="ECO:0000256" key="4">
    <source>
        <dbReference type="SAM" id="MobiDB-lite"/>
    </source>
</evidence>
<dbReference type="InterPro" id="IPR009081">
    <property type="entry name" value="PP-bd_ACP"/>
</dbReference>